<evidence type="ECO:0000256" key="8">
    <source>
        <dbReference type="SAM" id="SignalP"/>
    </source>
</evidence>
<evidence type="ECO:0000256" key="2">
    <source>
        <dbReference type="ARBA" id="ARBA00022801"/>
    </source>
</evidence>
<protein>
    <recommendedName>
        <fullName evidence="9">Dockerin domain-containing protein</fullName>
    </recommendedName>
</protein>
<feature type="domain" description="Dockerin" evidence="9">
    <location>
        <begin position="986"/>
        <end position="1050"/>
    </location>
</feature>
<comment type="similarity">
    <text evidence="7">Belongs to the glycosyl hydrolase 74 family.</text>
</comment>
<dbReference type="Gene3D" id="1.20.1270.90">
    <property type="entry name" value="AF1782-like"/>
    <property type="match status" value="1"/>
</dbReference>
<proteinExistence type="inferred from homology"/>
<dbReference type="SUPFAM" id="SSF110296">
    <property type="entry name" value="Oligoxyloglucan reducing end-specific cellobiohydrolase"/>
    <property type="match status" value="2"/>
</dbReference>
<dbReference type="PANTHER" id="PTHR43739">
    <property type="entry name" value="XYLOGLUCANASE (EUROFUNG)"/>
    <property type="match status" value="1"/>
</dbReference>
<dbReference type="CDD" id="cd14254">
    <property type="entry name" value="Dockerin_II"/>
    <property type="match status" value="1"/>
</dbReference>
<dbReference type="Pfam" id="PF00404">
    <property type="entry name" value="Dockerin_1"/>
    <property type="match status" value="1"/>
</dbReference>
<evidence type="ECO:0000256" key="6">
    <source>
        <dbReference type="ARBA" id="ARBA00023326"/>
    </source>
</evidence>
<sequence>MLRRRMIGAVTAASLLLGSAAISPAAASAVDLPEPVKSEPYSWGRVKVVGGGFIPGIIYNESEKDLIYARTDMGGAYRWDKTTGTWKQLLEFVGFDEWNMLGVESLATDPVDPNRVYIAAGTYTNDWTDMNGVILRSTDRGETWQRTELPFKFGGNMPGRSMGERLSIDPNDNSILYFAARGDNGLWRSTDYGATWSKVESFTAPADVKEYYGSTVGPVWVTFDKSTGSAGSKTQTIYVGVADSNTSIYRSTDGGQTWEAVPGQPKQGFVPHHGTLSSNGNLYITYNYAIGPYDGDNGSGKLGSVWKLDTKSGVWTDISPTGAGSTDTPYGGLAVDAQNPDTLMVASMNKWWPDDQIYRSTDGGATWAPFWTIGNYPERNNRYAIDYSLSPWLDWGEHDTKPLPEQAPKLGWMIGDLEIDPFNSDRMMYGTGATLYGSDDLTKFDQNETINIEVMADGIEETAVLGLISPSSGAPLLSSMGDIGGFRHEDLDKAPEMLTNPVIGSSTDLDFAELNPNIVVRVGNGSGSAPRMGVSTDNGVTWTPAANAFSDESGANGGHVAVAADGSSIVWSPAGAPISYSTDLGATWKAAAGLPDGARVSADRVNPSKFYGLADGVFYVSLDGGATFTATAAAGLPTKLTSNFKAVPGQEGDIWIAAAKDNSDEESAYGLWHSTDSGQTFTKQANVEEAATIGFGLHAPGKTYPAMYSYAKVEGQYGVYRSDDGGANWIRINDDEHQFGSANTAITGDARVYGRVYIATNGLGIVKGESAAQPAADTTLTGPSTVKAGQTFQVNYGLAANGHETVAQDITITYDSSKLTYTEATSLQPEQFVIAGIDSATPGTIRILGAHVGVGASGLGGELLRLGFQAKADAADGPSTIAVTNVVAGNAGGSETSLSGGTLQIAIRLVDSASLTALIAEATTVHDQAVEGNRKGQYPSGSKAKLQAAIDAAAEVASDEGATQAEVADAVTALTAELKQFRDSVITRVPGDTNQDDKVSIGDLAIVAKAYGMKKGDEGWDGVKGYDFNGDDIIDVEDLVILARKILDWE</sequence>
<dbReference type="GO" id="GO:0030245">
    <property type="term" value="P:cellulose catabolic process"/>
    <property type="evidence" value="ECO:0007669"/>
    <property type="project" value="UniProtKB-KW"/>
</dbReference>
<dbReference type="GO" id="GO:0004553">
    <property type="term" value="F:hydrolase activity, hydrolyzing O-glycosyl compounds"/>
    <property type="evidence" value="ECO:0007669"/>
    <property type="project" value="InterPro"/>
</dbReference>
<dbReference type="CDD" id="cd08547">
    <property type="entry name" value="Type_II_cohesin"/>
    <property type="match status" value="1"/>
</dbReference>
<evidence type="ECO:0000256" key="1">
    <source>
        <dbReference type="ARBA" id="ARBA00022729"/>
    </source>
</evidence>
<dbReference type="InterPro" id="IPR015943">
    <property type="entry name" value="WD40/YVTN_repeat-like_dom_sf"/>
</dbReference>
<evidence type="ECO:0000259" key="9">
    <source>
        <dbReference type="PROSITE" id="PS51766"/>
    </source>
</evidence>
<name>A0A7W5B405_9BACL</name>
<dbReference type="InterPro" id="IPR008965">
    <property type="entry name" value="CBM2/CBM3_carb-bd_dom_sf"/>
</dbReference>
<evidence type="ECO:0000313" key="11">
    <source>
        <dbReference type="Proteomes" id="UP000570361"/>
    </source>
</evidence>
<dbReference type="PROSITE" id="PS51766">
    <property type="entry name" value="DOCKERIN"/>
    <property type="match status" value="1"/>
</dbReference>
<comment type="caution">
    <text evidence="10">The sequence shown here is derived from an EMBL/GenBank/DDBJ whole genome shotgun (WGS) entry which is preliminary data.</text>
</comment>
<dbReference type="CDD" id="cd15482">
    <property type="entry name" value="Sialidase_non-viral"/>
    <property type="match status" value="2"/>
</dbReference>
<dbReference type="FunFam" id="2.130.10.10:FF:000534">
    <property type="entry name" value="Xyloglucanase Xgh74A"/>
    <property type="match status" value="1"/>
</dbReference>
<dbReference type="InterPro" id="IPR036439">
    <property type="entry name" value="Dockerin_dom_sf"/>
</dbReference>
<dbReference type="SUPFAM" id="SSF49384">
    <property type="entry name" value="Carbohydrate-binding domain"/>
    <property type="match status" value="1"/>
</dbReference>
<accession>A0A7W5B405</accession>
<keyword evidence="4" id="KW-0119">Carbohydrate metabolism</keyword>
<gene>
    <name evidence="10" type="ORF">FHS18_006108</name>
</gene>
<evidence type="ECO:0000256" key="4">
    <source>
        <dbReference type="ARBA" id="ARBA00023277"/>
    </source>
</evidence>
<dbReference type="InterPro" id="IPR018247">
    <property type="entry name" value="EF_Hand_1_Ca_BS"/>
</dbReference>
<dbReference type="PROSITE" id="PS00018">
    <property type="entry name" value="EF_HAND_1"/>
    <property type="match status" value="2"/>
</dbReference>
<evidence type="ECO:0000256" key="7">
    <source>
        <dbReference type="ARBA" id="ARBA00037986"/>
    </source>
</evidence>
<dbReference type="InterPro" id="IPR002105">
    <property type="entry name" value="Dockerin_1_rpt"/>
</dbReference>
<dbReference type="Pfam" id="PF02012">
    <property type="entry name" value="BNR"/>
    <property type="match status" value="1"/>
</dbReference>
<evidence type="ECO:0000256" key="3">
    <source>
        <dbReference type="ARBA" id="ARBA00023001"/>
    </source>
</evidence>
<dbReference type="InterPro" id="IPR052025">
    <property type="entry name" value="Xyloglucanase_GH74"/>
</dbReference>
<dbReference type="Proteomes" id="UP000570361">
    <property type="component" value="Unassembled WGS sequence"/>
</dbReference>
<dbReference type="SUPFAM" id="SSF63446">
    <property type="entry name" value="Type I dockerin domain"/>
    <property type="match status" value="1"/>
</dbReference>
<dbReference type="InterPro" id="IPR002102">
    <property type="entry name" value="Cohesin_dom"/>
</dbReference>
<feature type="signal peptide" evidence="8">
    <location>
        <begin position="1"/>
        <end position="29"/>
    </location>
</feature>
<keyword evidence="11" id="KW-1185">Reference proteome</keyword>
<dbReference type="InterPro" id="IPR002860">
    <property type="entry name" value="BNR_rpt"/>
</dbReference>
<dbReference type="Gene3D" id="2.130.10.10">
    <property type="entry name" value="YVTN repeat-like/Quinoprotein amine dehydrogenase"/>
    <property type="match status" value="2"/>
</dbReference>
<dbReference type="EMBL" id="JACHXK010000024">
    <property type="protein sequence ID" value="MBB3113992.1"/>
    <property type="molecule type" value="Genomic_DNA"/>
</dbReference>
<keyword evidence="3" id="KW-0136">Cellulose degradation</keyword>
<keyword evidence="1 8" id="KW-0732">Signal</keyword>
<evidence type="ECO:0000313" key="10">
    <source>
        <dbReference type="EMBL" id="MBB3113992.1"/>
    </source>
</evidence>
<keyword evidence="2" id="KW-0378">Hydrolase</keyword>
<organism evidence="10 11">
    <name type="scientific">Paenibacillus phyllosphaerae</name>
    <dbReference type="NCBI Taxonomy" id="274593"/>
    <lineage>
        <taxon>Bacteria</taxon>
        <taxon>Bacillati</taxon>
        <taxon>Bacillota</taxon>
        <taxon>Bacilli</taxon>
        <taxon>Bacillales</taxon>
        <taxon>Paenibacillaceae</taxon>
        <taxon>Paenibacillus</taxon>
    </lineage>
</organism>
<dbReference type="Pfam" id="PF00963">
    <property type="entry name" value="Cohesin"/>
    <property type="match status" value="1"/>
</dbReference>
<keyword evidence="6" id="KW-0624">Polysaccharide degradation</keyword>
<dbReference type="GO" id="GO:0030246">
    <property type="term" value="F:carbohydrate binding"/>
    <property type="evidence" value="ECO:0007669"/>
    <property type="project" value="InterPro"/>
</dbReference>
<dbReference type="Gene3D" id="1.10.1330.10">
    <property type="entry name" value="Dockerin domain"/>
    <property type="match status" value="1"/>
</dbReference>
<keyword evidence="5" id="KW-0326">Glycosidase</keyword>
<reference evidence="10 11" key="1">
    <citation type="submission" date="2020-08" db="EMBL/GenBank/DDBJ databases">
        <title>Genomic Encyclopedia of Type Strains, Phase III (KMG-III): the genomes of soil and plant-associated and newly described type strains.</title>
        <authorList>
            <person name="Whitman W."/>
        </authorList>
    </citation>
    <scope>NUCLEOTIDE SEQUENCE [LARGE SCALE GENOMIC DNA]</scope>
    <source>
        <strain evidence="10 11">CECT 5862</strain>
    </source>
</reference>
<dbReference type="PANTHER" id="PTHR43739:SF2">
    <property type="entry name" value="OLIGOXYLOGLUCAN-REDUCING END-SPECIFIC XYLOGLUCANASE-RELATED"/>
    <property type="match status" value="1"/>
</dbReference>
<feature type="chain" id="PRO_5031445502" description="Dockerin domain-containing protein" evidence="8">
    <location>
        <begin position="30"/>
        <end position="1050"/>
    </location>
</feature>
<dbReference type="RefSeq" id="WP_183604053.1">
    <property type="nucleotide sequence ID" value="NZ_JACHXK010000024.1"/>
</dbReference>
<dbReference type="InterPro" id="IPR016134">
    <property type="entry name" value="Dockerin_dom"/>
</dbReference>
<dbReference type="AlphaFoldDB" id="A0A7W5B405"/>
<dbReference type="Gene3D" id="2.60.40.680">
    <property type="match status" value="1"/>
</dbReference>
<evidence type="ECO:0000256" key="5">
    <source>
        <dbReference type="ARBA" id="ARBA00023295"/>
    </source>
</evidence>
<dbReference type="GO" id="GO:0010411">
    <property type="term" value="P:xyloglucan metabolic process"/>
    <property type="evidence" value="ECO:0007669"/>
    <property type="project" value="TreeGrafter"/>
</dbReference>